<evidence type="ECO:0000313" key="2">
    <source>
        <dbReference type="EMBL" id="MEQ2422961.1"/>
    </source>
</evidence>
<evidence type="ECO:0000256" key="1">
    <source>
        <dbReference type="SAM" id="Phobius"/>
    </source>
</evidence>
<comment type="caution">
    <text evidence="2">The sequence shown here is derived from an EMBL/GenBank/DDBJ whole genome shotgun (WGS) entry which is preliminary data.</text>
</comment>
<feature type="transmembrane region" description="Helical" evidence="1">
    <location>
        <begin position="31"/>
        <end position="48"/>
    </location>
</feature>
<keyword evidence="1" id="KW-0472">Membrane</keyword>
<name>A0ABV1CXV1_9FIRM</name>
<sequence length="58" mass="6559">MNLILWVVLFALIGLGKYAIGEIKQNRKTKGIALLIVTIVLMIAWFALKGHMSRNLTY</sequence>
<accession>A0ABV1CXV1</accession>
<proteinExistence type="predicted"/>
<keyword evidence="1" id="KW-0812">Transmembrane</keyword>
<protein>
    <submittedName>
        <fullName evidence="2">Uncharacterized protein</fullName>
    </submittedName>
</protein>
<organism evidence="2 3">
    <name type="scientific">Megasphaera intestinihominis</name>
    <dbReference type="NCBI Taxonomy" id="3133159"/>
    <lineage>
        <taxon>Bacteria</taxon>
        <taxon>Bacillati</taxon>
        <taxon>Bacillota</taxon>
        <taxon>Negativicutes</taxon>
        <taxon>Veillonellales</taxon>
        <taxon>Veillonellaceae</taxon>
        <taxon>Megasphaera</taxon>
    </lineage>
</organism>
<gene>
    <name evidence="2" type="ORF">WMO23_09515</name>
</gene>
<dbReference type="EMBL" id="JBBMEU010000066">
    <property type="protein sequence ID" value="MEQ2422961.1"/>
    <property type="molecule type" value="Genomic_DNA"/>
</dbReference>
<dbReference type="Proteomes" id="UP001433088">
    <property type="component" value="Unassembled WGS sequence"/>
</dbReference>
<reference evidence="2 3" key="1">
    <citation type="submission" date="2024-03" db="EMBL/GenBank/DDBJ databases">
        <title>Human intestinal bacterial collection.</title>
        <authorList>
            <person name="Pauvert C."/>
            <person name="Hitch T.C.A."/>
            <person name="Clavel T."/>
        </authorList>
    </citation>
    <scope>NUCLEOTIDE SEQUENCE [LARGE SCALE GENOMIC DNA]</scope>
    <source>
        <strain evidence="2 3">CLA-AA-H81</strain>
    </source>
</reference>
<keyword evidence="3" id="KW-1185">Reference proteome</keyword>
<keyword evidence="1" id="KW-1133">Transmembrane helix</keyword>
<evidence type="ECO:0000313" key="3">
    <source>
        <dbReference type="Proteomes" id="UP001433088"/>
    </source>
</evidence>